<dbReference type="AlphaFoldDB" id="A0A512NRT6"/>
<comment type="caution">
    <text evidence="1">The sequence shown here is derived from an EMBL/GenBank/DDBJ whole genome shotgun (WGS) entry which is preliminary data.</text>
</comment>
<dbReference type="EMBL" id="BKAJ01000243">
    <property type="protein sequence ID" value="GEP61653.1"/>
    <property type="molecule type" value="Genomic_DNA"/>
</dbReference>
<dbReference type="InterPro" id="IPR021322">
    <property type="entry name" value="DUF2924"/>
</dbReference>
<reference evidence="1 2" key="1">
    <citation type="submission" date="2019-07" db="EMBL/GenBank/DDBJ databases">
        <title>Whole genome shotgun sequence of Reyranella soli NBRC 108950.</title>
        <authorList>
            <person name="Hosoyama A."/>
            <person name="Uohara A."/>
            <person name="Ohji S."/>
            <person name="Ichikawa N."/>
        </authorList>
    </citation>
    <scope>NUCLEOTIDE SEQUENCE [LARGE SCALE GENOMIC DNA]</scope>
    <source>
        <strain evidence="1 2">NBRC 108950</strain>
    </source>
</reference>
<accession>A0A512NRT6</accession>
<name>A0A512NRT6_9HYPH</name>
<dbReference type="Proteomes" id="UP000321058">
    <property type="component" value="Unassembled WGS sequence"/>
</dbReference>
<dbReference type="OrthoDB" id="284135at2"/>
<organism evidence="1 2">
    <name type="scientific">Reyranella soli</name>
    <dbReference type="NCBI Taxonomy" id="1230389"/>
    <lineage>
        <taxon>Bacteria</taxon>
        <taxon>Pseudomonadati</taxon>
        <taxon>Pseudomonadota</taxon>
        <taxon>Alphaproteobacteria</taxon>
        <taxon>Hyphomicrobiales</taxon>
        <taxon>Reyranellaceae</taxon>
        <taxon>Reyranella</taxon>
    </lineage>
</organism>
<proteinExistence type="predicted"/>
<protein>
    <recommendedName>
        <fullName evidence="3">DUF2924 domain-containing protein</fullName>
    </recommendedName>
</protein>
<dbReference type="RefSeq" id="WP_147156933.1">
    <property type="nucleotide sequence ID" value="NZ_BKAJ01000243.1"/>
</dbReference>
<evidence type="ECO:0008006" key="3">
    <source>
        <dbReference type="Google" id="ProtNLM"/>
    </source>
</evidence>
<evidence type="ECO:0000313" key="2">
    <source>
        <dbReference type="Proteomes" id="UP000321058"/>
    </source>
</evidence>
<dbReference type="Pfam" id="PF11149">
    <property type="entry name" value="DUF2924"/>
    <property type="match status" value="1"/>
</dbReference>
<evidence type="ECO:0000313" key="1">
    <source>
        <dbReference type="EMBL" id="GEP61653.1"/>
    </source>
</evidence>
<keyword evidence="2" id="KW-1185">Reference proteome</keyword>
<gene>
    <name evidence="1" type="ORF">RSO01_88190</name>
</gene>
<sequence>MSRGDDAPGAPELEAAVSGLNDLNLYALRQLWSDRIGRPPQHLSADLLRRRLAYELQCRAYGTLKPQVRRRLGQLHEAFKADPNYMPSLGQALSAGMVLVRSWRGVRHRVTVRRGGFEYRGHTYQSLSEIAKLITGAQWSGPAFFGYRRAQQ</sequence>